<proteinExistence type="predicted"/>
<dbReference type="Proteomes" id="UP000655208">
    <property type="component" value="Unassembled WGS sequence"/>
</dbReference>
<organism evidence="1 2">
    <name type="scientific">Nakamurella endophytica</name>
    <dbReference type="NCBI Taxonomy" id="1748367"/>
    <lineage>
        <taxon>Bacteria</taxon>
        <taxon>Bacillati</taxon>
        <taxon>Actinomycetota</taxon>
        <taxon>Actinomycetes</taxon>
        <taxon>Nakamurellales</taxon>
        <taxon>Nakamurellaceae</taxon>
        <taxon>Nakamurella</taxon>
    </lineage>
</organism>
<comment type="caution">
    <text evidence="1">The sequence shown here is derived from an EMBL/GenBank/DDBJ whole genome shotgun (WGS) entry which is preliminary data.</text>
</comment>
<dbReference type="AlphaFoldDB" id="A0A917TD97"/>
<name>A0A917TD97_9ACTN</name>
<gene>
    <name evidence="1" type="ORF">GCM10011594_44110</name>
</gene>
<dbReference type="RefSeq" id="WP_188945021.1">
    <property type="nucleotide sequence ID" value="NZ_BMNA01000024.1"/>
</dbReference>
<reference evidence="1" key="2">
    <citation type="submission" date="2020-09" db="EMBL/GenBank/DDBJ databases">
        <authorList>
            <person name="Sun Q."/>
            <person name="Zhou Y."/>
        </authorList>
    </citation>
    <scope>NUCLEOTIDE SEQUENCE</scope>
    <source>
        <strain evidence="1">CGMCC 4.7308</strain>
    </source>
</reference>
<protein>
    <submittedName>
        <fullName evidence="1">Uncharacterized protein</fullName>
    </submittedName>
</protein>
<evidence type="ECO:0000313" key="1">
    <source>
        <dbReference type="EMBL" id="GGM19250.1"/>
    </source>
</evidence>
<sequence length="46" mass="5361">MRGEFDHALPAHALTQHRDEFYASLKEETVERFVAIFELLNATVKE</sequence>
<keyword evidence="2" id="KW-1185">Reference proteome</keyword>
<accession>A0A917TD97</accession>
<dbReference type="EMBL" id="BMNA01000024">
    <property type="protein sequence ID" value="GGM19250.1"/>
    <property type="molecule type" value="Genomic_DNA"/>
</dbReference>
<evidence type="ECO:0000313" key="2">
    <source>
        <dbReference type="Proteomes" id="UP000655208"/>
    </source>
</evidence>
<reference evidence="1" key="1">
    <citation type="journal article" date="2014" name="Int. J. Syst. Evol. Microbiol.">
        <title>Complete genome sequence of Corynebacterium casei LMG S-19264T (=DSM 44701T), isolated from a smear-ripened cheese.</title>
        <authorList>
            <consortium name="US DOE Joint Genome Institute (JGI-PGF)"/>
            <person name="Walter F."/>
            <person name="Albersmeier A."/>
            <person name="Kalinowski J."/>
            <person name="Ruckert C."/>
        </authorList>
    </citation>
    <scope>NUCLEOTIDE SEQUENCE</scope>
    <source>
        <strain evidence="1">CGMCC 4.7308</strain>
    </source>
</reference>